<dbReference type="Pfam" id="PF11954">
    <property type="entry name" value="DUF3471"/>
    <property type="match status" value="1"/>
</dbReference>
<gene>
    <name evidence="6" type="ORF">IC230_02665</name>
</gene>
<dbReference type="GO" id="GO:0016020">
    <property type="term" value="C:membrane"/>
    <property type="evidence" value="ECO:0007669"/>
    <property type="project" value="UniProtKB-SubCell"/>
</dbReference>
<evidence type="ECO:0000313" key="6">
    <source>
        <dbReference type="EMBL" id="MBD2751780.1"/>
    </source>
</evidence>
<dbReference type="InterPro" id="IPR012338">
    <property type="entry name" value="Beta-lactam/transpept-like"/>
</dbReference>
<keyword evidence="7" id="KW-1185">Reference proteome</keyword>
<dbReference type="Proteomes" id="UP000653797">
    <property type="component" value="Unassembled WGS sequence"/>
</dbReference>
<keyword evidence="6" id="KW-0378">Hydrolase</keyword>
<dbReference type="PANTHER" id="PTHR46825:SF11">
    <property type="entry name" value="PENICILLIN-BINDING PROTEIN 4"/>
    <property type="match status" value="1"/>
</dbReference>
<keyword evidence="3" id="KW-0732">Signal</keyword>
<sequence>MKTFLWFLATLLITSVSHFVSAQSTRSTAEKLDEYLQAVANLHRFNGTALIAQKGKILIQKGYGWRNEAAKIANDTSSIYQLGSITKTFTGAAILQLQAEGALSVNDKLSKYLPDYPNGDQITLDDLFAHTSGIYDFKNFLYQKEGPDKLDVTHPVAKERMVSLFSHKPVTGKPGEKMQYTNSGYFLLGLIIEKVTGKPFETVIRERFLAPLRMTQTGFDFVNLKRPGKTVGYTYYKDSVLVAEAPIDSTVGYAAGGMYSTVGDLYRWAQAIQSNQLLTAADRQRAFTPIGKTTWSYGWGINTFNGNKTLAIQNGNLPGYATFFILAPKEDIVFVVLANIDDASDLTTLDPIVRDLVLITFGEPYQIPKDRKPILLSESLLRQYVGNYQLEPKRILAITFERGKLFLQVTGQSKFEIFPETETDFFLKVVDAQLTFHKNQAGQVSQVVVHQNGEFVAKRL</sequence>
<evidence type="ECO:0000256" key="1">
    <source>
        <dbReference type="ARBA" id="ARBA00004370"/>
    </source>
</evidence>
<evidence type="ECO:0000259" key="5">
    <source>
        <dbReference type="Pfam" id="PF11954"/>
    </source>
</evidence>
<dbReference type="RefSeq" id="WP_191037412.1">
    <property type="nucleotide sequence ID" value="NZ_JACXAA010000001.1"/>
</dbReference>
<dbReference type="Pfam" id="PF00144">
    <property type="entry name" value="Beta-lactamase"/>
    <property type="match status" value="1"/>
</dbReference>
<evidence type="ECO:0000256" key="2">
    <source>
        <dbReference type="ARBA" id="ARBA00023136"/>
    </source>
</evidence>
<feature type="signal peptide" evidence="3">
    <location>
        <begin position="1"/>
        <end position="22"/>
    </location>
</feature>
<protein>
    <submittedName>
        <fullName evidence="6">Serine hydrolase</fullName>
    </submittedName>
</protein>
<reference evidence="6" key="1">
    <citation type="submission" date="2020-09" db="EMBL/GenBank/DDBJ databases">
        <authorList>
            <person name="Kim M.K."/>
        </authorList>
    </citation>
    <scope>NUCLEOTIDE SEQUENCE</scope>
    <source>
        <strain evidence="6">BT704</strain>
    </source>
</reference>
<dbReference type="EMBL" id="JACXAA010000001">
    <property type="protein sequence ID" value="MBD2751780.1"/>
    <property type="molecule type" value="Genomic_DNA"/>
</dbReference>
<evidence type="ECO:0000313" key="7">
    <source>
        <dbReference type="Proteomes" id="UP000653797"/>
    </source>
</evidence>
<feature type="domain" description="Peptidase S12 Pab87-related C-terminal" evidence="5">
    <location>
        <begin position="374"/>
        <end position="450"/>
    </location>
</feature>
<evidence type="ECO:0000256" key="3">
    <source>
        <dbReference type="SAM" id="SignalP"/>
    </source>
</evidence>
<dbReference type="InterPro" id="IPR050491">
    <property type="entry name" value="AmpC-like"/>
</dbReference>
<name>A0A927GBS2_9BACT</name>
<dbReference type="InterPro" id="IPR001466">
    <property type="entry name" value="Beta-lactam-related"/>
</dbReference>
<dbReference type="PANTHER" id="PTHR46825">
    <property type="entry name" value="D-ALANYL-D-ALANINE-CARBOXYPEPTIDASE/ENDOPEPTIDASE AMPH"/>
    <property type="match status" value="1"/>
</dbReference>
<dbReference type="GO" id="GO:0016787">
    <property type="term" value="F:hydrolase activity"/>
    <property type="evidence" value="ECO:0007669"/>
    <property type="project" value="UniProtKB-KW"/>
</dbReference>
<comment type="caution">
    <text evidence="6">The sequence shown here is derived from an EMBL/GenBank/DDBJ whole genome shotgun (WGS) entry which is preliminary data.</text>
</comment>
<feature type="chain" id="PRO_5037486741" evidence="3">
    <location>
        <begin position="23"/>
        <end position="460"/>
    </location>
</feature>
<proteinExistence type="predicted"/>
<dbReference type="InterPro" id="IPR021860">
    <property type="entry name" value="Peptidase_S12_Pab87-rel_C"/>
</dbReference>
<feature type="domain" description="Beta-lactamase-related" evidence="4">
    <location>
        <begin position="44"/>
        <end position="347"/>
    </location>
</feature>
<dbReference type="SUPFAM" id="SSF56601">
    <property type="entry name" value="beta-lactamase/transpeptidase-like"/>
    <property type="match status" value="1"/>
</dbReference>
<evidence type="ECO:0000259" key="4">
    <source>
        <dbReference type="Pfam" id="PF00144"/>
    </source>
</evidence>
<keyword evidence="2" id="KW-0472">Membrane</keyword>
<dbReference type="AlphaFoldDB" id="A0A927GBS2"/>
<dbReference type="Gene3D" id="3.40.710.10">
    <property type="entry name" value="DD-peptidase/beta-lactamase superfamily"/>
    <property type="match status" value="1"/>
</dbReference>
<organism evidence="6 7">
    <name type="scientific">Spirosoma validum</name>
    <dbReference type="NCBI Taxonomy" id="2771355"/>
    <lineage>
        <taxon>Bacteria</taxon>
        <taxon>Pseudomonadati</taxon>
        <taxon>Bacteroidota</taxon>
        <taxon>Cytophagia</taxon>
        <taxon>Cytophagales</taxon>
        <taxon>Cytophagaceae</taxon>
        <taxon>Spirosoma</taxon>
    </lineage>
</organism>
<comment type="subcellular location">
    <subcellularLocation>
        <location evidence="1">Membrane</location>
    </subcellularLocation>
</comment>
<accession>A0A927GBS2</accession>